<dbReference type="InterPro" id="IPR007404">
    <property type="entry name" value="YdjM-like"/>
</dbReference>
<organism evidence="2 3">
    <name type="scientific">Pseudoalteromonas piratica</name>
    <dbReference type="NCBI Taxonomy" id="1348114"/>
    <lineage>
        <taxon>Bacteria</taxon>
        <taxon>Pseudomonadati</taxon>
        <taxon>Pseudomonadota</taxon>
        <taxon>Gammaproteobacteria</taxon>
        <taxon>Alteromonadales</taxon>
        <taxon>Pseudoalteromonadaceae</taxon>
        <taxon>Pseudoalteromonas</taxon>
    </lineage>
</organism>
<keyword evidence="3" id="KW-1185">Reference proteome</keyword>
<dbReference type="eggNOG" id="COG1988">
    <property type="taxonomic scope" value="Bacteria"/>
</dbReference>
<dbReference type="EMBL" id="CP009889">
    <property type="protein sequence ID" value="AIY67454.1"/>
    <property type="molecule type" value="Genomic_DNA"/>
</dbReference>
<dbReference type="AlphaFoldDB" id="A0A0A7ELE1"/>
<dbReference type="PANTHER" id="PTHR40031:SF1">
    <property type="entry name" value="MEMBRANE-BOUND METAL-DEPENDENT HYDROLASE"/>
    <property type="match status" value="1"/>
</dbReference>
<feature type="transmembrane region" description="Helical" evidence="1">
    <location>
        <begin position="124"/>
        <end position="146"/>
    </location>
</feature>
<evidence type="ECO:0000313" key="2">
    <source>
        <dbReference type="EMBL" id="AIY67454.1"/>
    </source>
</evidence>
<dbReference type="KEGG" id="pseo:OM33_20735"/>
<proteinExistence type="predicted"/>
<protein>
    <recommendedName>
        <fullName evidence="4">Hydrolase</fullName>
    </recommendedName>
</protein>
<evidence type="ECO:0008006" key="4">
    <source>
        <dbReference type="Google" id="ProtNLM"/>
    </source>
</evidence>
<dbReference type="Proteomes" id="UP000030341">
    <property type="component" value="Chromosome 2"/>
</dbReference>
<accession>A0A0A7ELE1</accession>
<dbReference type="InterPro" id="IPR053170">
    <property type="entry name" value="Transcription_regulator"/>
</dbReference>
<evidence type="ECO:0000313" key="3">
    <source>
        <dbReference type="Proteomes" id="UP000030341"/>
    </source>
</evidence>
<name>A0A0A7ELE1_9GAMM</name>
<dbReference type="PANTHER" id="PTHR40031">
    <property type="entry name" value="HYPOTHETICAL MEMBRANE SPANNING PROTEIN"/>
    <property type="match status" value="1"/>
</dbReference>
<feature type="transmembrane region" description="Helical" evidence="1">
    <location>
        <begin position="84"/>
        <end position="104"/>
    </location>
</feature>
<dbReference type="HOGENOM" id="CLU_067817_0_0_6"/>
<evidence type="ECO:0000256" key="1">
    <source>
        <dbReference type="SAM" id="Phobius"/>
    </source>
</evidence>
<keyword evidence="1" id="KW-0812">Transmembrane</keyword>
<feature type="transmembrane region" description="Helical" evidence="1">
    <location>
        <begin position="158"/>
        <end position="180"/>
    </location>
</feature>
<keyword evidence="1" id="KW-0472">Membrane</keyword>
<dbReference type="RefSeq" id="WP_040136457.1">
    <property type="nucleotide sequence ID" value="NZ_CP009889.1"/>
</dbReference>
<gene>
    <name evidence="2" type="ORF">OM33_20735</name>
</gene>
<dbReference type="OrthoDB" id="9781927at2"/>
<reference evidence="2 3" key="1">
    <citation type="submission" date="2014-11" db="EMBL/GenBank/DDBJ databases">
        <title>Complete Genome Sequence of Pseudoalteromonas sp. Strain OCN003 Isolated from Kaneohe Bay, Oahu, Hawaii.</title>
        <authorList>
            <person name="Beurmann S."/>
            <person name="Videau P."/>
            <person name="Ushijima B."/>
            <person name="Smith A.M."/>
            <person name="Aeby G.S."/>
            <person name="Callahan S.M."/>
            <person name="Belcaid M."/>
        </authorList>
    </citation>
    <scope>NUCLEOTIDE SEQUENCE [LARGE SCALE GENOMIC DNA]</scope>
    <source>
        <strain evidence="2 3">OCN003</strain>
    </source>
</reference>
<dbReference type="Pfam" id="PF04307">
    <property type="entry name" value="YdjM"/>
    <property type="match status" value="1"/>
</dbReference>
<sequence>MDSVTQIALGSSVGYALLGGKIGRRALIVGAAFGTLPDLDVLIDFGGAVENFVFHRSFSHSLLIQAPLSPFFAWCLLQFRWAKSLSILQWSFAIFAILSTHALLDSFTVYGTQLLWPLTHHPFGLSSIFIIDPVYSLPLLFALLLTSFKWLNAHAHKINVSALILSSIYLAWGLAAKWHIDNKVHLVLTKNGISPLAYVSTPAPFNTLLWRAVATTNTGHYEIYASVFDNPDDVNLRFVPTRNDLLLHIENDIRVNMLKTFTKGLYGVYFHQDQIVISDLRMGLEGYYVFSFVAGTNTGKGFVKGDFNQLANRPPIDGVHLIFDRISDPAVDLFRLNESK</sequence>
<keyword evidence="1" id="KW-1133">Transmembrane helix</keyword>